<sequence length="149" mass="16149">PRFTPQAPPRHSLCCTTFVLKSISSSWLAGLQFLRLLNAISVAGQLFQTLQVGELDRKPHEPRDCTSSCPLPRLSIATPPSDSCPLQVTLLGTPTLASTHYYTHIALSSSVFPSLPYRRSFYQHPESPLASHASRTSASTARASTVGNS</sequence>
<accession>A0A8H7B8V3</accession>
<dbReference type="EMBL" id="JAAABM010000005">
    <property type="protein sequence ID" value="KAF7677314.1"/>
    <property type="molecule type" value="Genomic_DNA"/>
</dbReference>
<evidence type="ECO:0000256" key="1">
    <source>
        <dbReference type="SAM" id="MobiDB-lite"/>
    </source>
</evidence>
<feature type="non-terminal residue" evidence="2">
    <location>
        <position position="1"/>
    </location>
</feature>
<dbReference type="Proteomes" id="UP000596902">
    <property type="component" value="Unassembled WGS sequence"/>
</dbReference>
<keyword evidence="3" id="KW-1185">Reference proteome</keyword>
<feature type="compositionally biased region" description="Low complexity" evidence="1">
    <location>
        <begin position="130"/>
        <end position="149"/>
    </location>
</feature>
<comment type="caution">
    <text evidence="2">The sequence shown here is derived from an EMBL/GenBank/DDBJ whole genome shotgun (WGS) entry which is preliminary data.</text>
</comment>
<reference evidence="2" key="2">
    <citation type="submission" date="2020-08" db="EMBL/GenBank/DDBJ databases">
        <title>Draft Genome Sequence of Cumin Blight Pathogen Alternaria burnsii.</title>
        <authorList>
            <person name="Feng Z."/>
        </authorList>
    </citation>
    <scope>NUCLEOTIDE SEQUENCE</scope>
    <source>
        <strain evidence="2">CBS107.38</strain>
    </source>
</reference>
<reference evidence="2" key="1">
    <citation type="submission" date="2020-01" db="EMBL/GenBank/DDBJ databases">
        <authorList>
            <person name="Feng Z.H.Z."/>
        </authorList>
    </citation>
    <scope>NUCLEOTIDE SEQUENCE</scope>
    <source>
        <strain evidence="2">CBS107.38</strain>
    </source>
</reference>
<evidence type="ECO:0000313" key="2">
    <source>
        <dbReference type="EMBL" id="KAF7677314.1"/>
    </source>
</evidence>
<dbReference type="RefSeq" id="XP_038787492.1">
    <property type="nucleotide sequence ID" value="XM_038929220.1"/>
</dbReference>
<proteinExistence type="predicted"/>
<dbReference type="AlphaFoldDB" id="A0A8H7B8V3"/>
<evidence type="ECO:0000313" key="3">
    <source>
        <dbReference type="Proteomes" id="UP000596902"/>
    </source>
</evidence>
<dbReference type="GeneID" id="62202398"/>
<name>A0A8H7B8V3_9PLEO</name>
<feature type="region of interest" description="Disordered" evidence="1">
    <location>
        <begin position="128"/>
        <end position="149"/>
    </location>
</feature>
<organism evidence="2 3">
    <name type="scientific">Alternaria burnsii</name>
    <dbReference type="NCBI Taxonomy" id="1187904"/>
    <lineage>
        <taxon>Eukaryota</taxon>
        <taxon>Fungi</taxon>
        <taxon>Dikarya</taxon>
        <taxon>Ascomycota</taxon>
        <taxon>Pezizomycotina</taxon>
        <taxon>Dothideomycetes</taxon>
        <taxon>Pleosporomycetidae</taxon>
        <taxon>Pleosporales</taxon>
        <taxon>Pleosporineae</taxon>
        <taxon>Pleosporaceae</taxon>
        <taxon>Alternaria</taxon>
        <taxon>Alternaria sect. Alternaria</taxon>
    </lineage>
</organism>
<gene>
    <name evidence="2" type="ORF">GT037_004173</name>
</gene>
<protein>
    <submittedName>
        <fullName evidence="2">Uncharacterized protein</fullName>
    </submittedName>
</protein>